<feature type="transmembrane region" description="Helical" evidence="6">
    <location>
        <begin position="320"/>
        <end position="343"/>
    </location>
</feature>
<comment type="subcellular location">
    <subcellularLocation>
        <location evidence="1">Cell inner membrane</location>
        <topology evidence="1">Multi-pass membrane protein</topology>
    </subcellularLocation>
</comment>
<dbReference type="OrthoDB" id="9816383at2"/>
<dbReference type="Proteomes" id="UP000199602">
    <property type="component" value="Unassembled WGS sequence"/>
</dbReference>
<dbReference type="SMART" id="SM00283">
    <property type="entry name" value="MA"/>
    <property type="match status" value="1"/>
</dbReference>
<evidence type="ECO:0000313" key="10">
    <source>
        <dbReference type="EMBL" id="SDN34404.1"/>
    </source>
</evidence>
<evidence type="ECO:0000259" key="8">
    <source>
        <dbReference type="PROSITE" id="PS50192"/>
    </source>
</evidence>
<dbReference type="PANTHER" id="PTHR32089:SF112">
    <property type="entry name" value="LYSOZYME-LIKE PROTEIN-RELATED"/>
    <property type="match status" value="1"/>
</dbReference>
<name>A0A1H0AM94_9BACT</name>
<feature type="domain" description="T-SNARE coiled-coil homology" evidence="8">
    <location>
        <begin position="582"/>
        <end position="636"/>
    </location>
</feature>
<protein>
    <submittedName>
        <fullName evidence="10">Methyl-accepting chemotaxis protein</fullName>
    </submittedName>
</protein>
<keyword evidence="3 5" id="KW-0807">Transducer</keyword>
<keyword evidence="6" id="KW-1133">Transmembrane helix</keyword>
<keyword evidence="6" id="KW-0812">Transmembrane</keyword>
<keyword evidence="6" id="KW-0472">Membrane</keyword>
<dbReference type="AlphaFoldDB" id="A0A1H0AM94"/>
<dbReference type="CDD" id="cd12912">
    <property type="entry name" value="PDC2_MCP_like"/>
    <property type="match status" value="1"/>
</dbReference>
<feature type="domain" description="Methyl-accepting transducer" evidence="7">
    <location>
        <begin position="415"/>
        <end position="644"/>
    </location>
</feature>
<feature type="transmembrane region" description="Helical" evidence="6">
    <location>
        <begin position="12"/>
        <end position="32"/>
    </location>
</feature>
<dbReference type="Gene3D" id="3.30.450.20">
    <property type="entry name" value="PAS domain"/>
    <property type="match status" value="1"/>
</dbReference>
<dbReference type="GO" id="GO:0005886">
    <property type="term" value="C:plasma membrane"/>
    <property type="evidence" value="ECO:0007669"/>
    <property type="project" value="UniProtKB-SubCell"/>
</dbReference>
<dbReference type="InterPro" id="IPR033462">
    <property type="entry name" value="Cache_3-Cache_2"/>
</dbReference>
<evidence type="ECO:0000256" key="1">
    <source>
        <dbReference type="ARBA" id="ARBA00004429"/>
    </source>
</evidence>
<proteinExistence type="inferred from homology"/>
<dbReference type="GO" id="GO:0007165">
    <property type="term" value="P:signal transduction"/>
    <property type="evidence" value="ECO:0007669"/>
    <property type="project" value="UniProtKB-KW"/>
</dbReference>
<accession>A0A1H0AM94</accession>
<evidence type="ECO:0000313" key="11">
    <source>
        <dbReference type="Proteomes" id="UP000199602"/>
    </source>
</evidence>
<evidence type="ECO:0000256" key="2">
    <source>
        <dbReference type="ARBA" id="ARBA00022519"/>
    </source>
</evidence>
<keyword evidence="2" id="KW-0997">Cell inner membrane</keyword>
<feature type="domain" description="HAMP" evidence="9">
    <location>
        <begin position="344"/>
        <end position="396"/>
    </location>
</feature>
<dbReference type="InterPro" id="IPR000727">
    <property type="entry name" value="T_SNARE_dom"/>
</dbReference>
<dbReference type="PANTHER" id="PTHR32089">
    <property type="entry name" value="METHYL-ACCEPTING CHEMOTAXIS PROTEIN MCPB"/>
    <property type="match status" value="1"/>
</dbReference>
<evidence type="ECO:0000256" key="5">
    <source>
        <dbReference type="PROSITE-ProRule" id="PRU00284"/>
    </source>
</evidence>
<dbReference type="SMART" id="SM00304">
    <property type="entry name" value="HAMP"/>
    <property type="match status" value="1"/>
</dbReference>
<dbReference type="CDD" id="cd06225">
    <property type="entry name" value="HAMP"/>
    <property type="match status" value="1"/>
</dbReference>
<dbReference type="EMBL" id="FNIN01000001">
    <property type="protein sequence ID" value="SDN34404.1"/>
    <property type="molecule type" value="Genomic_DNA"/>
</dbReference>
<dbReference type="PROSITE" id="PS50192">
    <property type="entry name" value="T_SNARE"/>
    <property type="match status" value="1"/>
</dbReference>
<dbReference type="SUPFAM" id="SSF58104">
    <property type="entry name" value="Methyl-accepting chemotaxis protein (MCP) signaling domain"/>
    <property type="match status" value="1"/>
</dbReference>
<sequence>MLNKMKFTTKLYLGIGLSLALIVFLLTFLSVYKARKGIVYLGKQSVEELTSSVYNFVRINNRVLMKKLRGDLKLLEAKLDEVGTFYLDKNNKINLTLIDKSNNKQEVSVPSLVLGGKVVYKDYELLDRLKKRIDLTATIFQVIPGKLVKISTNVIKKDGTRDIGEYISSNSVIYKTVMQGKVYYGKDIVGGEWYLSAYKPMKDIKNNIIAVIFVGVKILSKEFKDLLAETKLGGSGYFFVYNSKGRFVYHPNAAILNKNIFNLSGGIGEKFKQATDKSFVEYVFNGEKKVSYIRYFAPWDWYIGFGLNYKEMTRDIDKEILIQDIVGGGIIGIIGILIAVLIVRFISKQLFNIAEVSKKMAQGDYRVSFSYQADDAIGTLVDSLNTMAKNTRDVLKEVISSTEKVTSSSDELNTIADSTASRAEQMEEKARVVSDSTQEIVENITSVSSAMEELSINANTIASAAEEMSATISEIASNTEKAKSITSSAVGKAHIVSEKVNELGKAATEITTVTETINAISSQTNLLALNATIEAARAGEAGKGFAVVANEIKELAQQTAQATEEIKNKIKGIQDATGLTVSEITEITKIIQEMDQIVTTVAAAIEEQSVTTREIAENVGQVSSAVGESNENLARVGENAKEVGKEIEEVTVVSNEMTTSSEQLRESAKQLTLLSKKLKQLVGRFKI</sequence>
<dbReference type="InterPro" id="IPR029151">
    <property type="entry name" value="Sensor-like_sf"/>
</dbReference>
<evidence type="ECO:0000256" key="3">
    <source>
        <dbReference type="ARBA" id="ARBA00023224"/>
    </source>
</evidence>
<dbReference type="Pfam" id="PF17201">
    <property type="entry name" value="Cache_3-Cache_2"/>
    <property type="match status" value="1"/>
</dbReference>
<evidence type="ECO:0000259" key="9">
    <source>
        <dbReference type="PROSITE" id="PS50885"/>
    </source>
</evidence>
<dbReference type="PROSITE" id="PS50111">
    <property type="entry name" value="CHEMOTAXIS_TRANSDUC_2"/>
    <property type="match status" value="1"/>
</dbReference>
<keyword evidence="11" id="KW-1185">Reference proteome</keyword>
<dbReference type="RefSeq" id="WP_092062776.1">
    <property type="nucleotide sequence ID" value="NZ_FNIN01000001.1"/>
</dbReference>
<dbReference type="Gene3D" id="1.10.287.950">
    <property type="entry name" value="Methyl-accepting chemotaxis protein"/>
    <property type="match status" value="1"/>
</dbReference>
<dbReference type="PROSITE" id="PS50885">
    <property type="entry name" value="HAMP"/>
    <property type="match status" value="1"/>
</dbReference>
<evidence type="ECO:0000256" key="6">
    <source>
        <dbReference type="SAM" id="Phobius"/>
    </source>
</evidence>
<reference evidence="10 11" key="1">
    <citation type="submission" date="2016-10" db="EMBL/GenBank/DDBJ databases">
        <authorList>
            <person name="de Groot N.N."/>
        </authorList>
    </citation>
    <scope>NUCLEOTIDE SEQUENCE [LARGE SCALE GENOMIC DNA]</scope>
    <source>
        <strain evidence="10 11">DSM 15269</strain>
    </source>
</reference>
<gene>
    <name evidence="10" type="ORF">SAMN04488516_101467</name>
</gene>
<comment type="similarity">
    <text evidence="4">Belongs to the methyl-accepting chemotaxis (MCP) protein family.</text>
</comment>
<keyword evidence="2" id="KW-1003">Cell membrane</keyword>
<organism evidence="10 11">
    <name type="scientific">Desulfonauticus submarinus</name>
    <dbReference type="NCBI Taxonomy" id="206665"/>
    <lineage>
        <taxon>Bacteria</taxon>
        <taxon>Pseudomonadati</taxon>
        <taxon>Thermodesulfobacteriota</taxon>
        <taxon>Desulfovibrionia</taxon>
        <taxon>Desulfovibrionales</taxon>
        <taxon>Desulfonauticaceae</taxon>
        <taxon>Desulfonauticus</taxon>
    </lineage>
</organism>
<dbReference type="STRING" id="206665.SAMN04488516_101467"/>
<dbReference type="Pfam" id="PF00672">
    <property type="entry name" value="HAMP"/>
    <property type="match status" value="1"/>
</dbReference>
<dbReference type="SUPFAM" id="SSF103190">
    <property type="entry name" value="Sensory domain-like"/>
    <property type="match status" value="1"/>
</dbReference>
<dbReference type="Pfam" id="PF00015">
    <property type="entry name" value="MCPsignal"/>
    <property type="match status" value="1"/>
</dbReference>
<evidence type="ECO:0000259" key="7">
    <source>
        <dbReference type="PROSITE" id="PS50111"/>
    </source>
</evidence>
<evidence type="ECO:0000256" key="4">
    <source>
        <dbReference type="ARBA" id="ARBA00029447"/>
    </source>
</evidence>
<dbReference type="InterPro" id="IPR003660">
    <property type="entry name" value="HAMP_dom"/>
</dbReference>
<dbReference type="InterPro" id="IPR004089">
    <property type="entry name" value="MCPsignal_dom"/>
</dbReference>